<dbReference type="InterPro" id="IPR036837">
    <property type="entry name" value="Cation_efflux_CTD_sf"/>
</dbReference>
<comment type="caution">
    <text evidence="9">The sequence shown here is derived from an EMBL/GenBank/DDBJ whole genome shotgun (WGS) entry which is preliminary data.</text>
</comment>
<evidence type="ECO:0000256" key="5">
    <source>
        <dbReference type="ARBA" id="ARBA00023136"/>
    </source>
</evidence>
<keyword evidence="2" id="KW-0813">Transport</keyword>
<feature type="domain" description="Cation efflux protein transmembrane" evidence="8">
    <location>
        <begin position="389"/>
        <end position="580"/>
    </location>
</feature>
<dbReference type="GO" id="GO:0098771">
    <property type="term" value="P:inorganic ion homeostasis"/>
    <property type="evidence" value="ECO:0007669"/>
    <property type="project" value="UniProtKB-ARBA"/>
</dbReference>
<dbReference type="GO" id="GO:0016020">
    <property type="term" value="C:membrane"/>
    <property type="evidence" value="ECO:0007669"/>
    <property type="project" value="UniProtKB-SubCell"/>
</dbReference>
<feature type="compositionally biased region" description="Polar residues" evidence="6">
    <location>
        <begin position="308"/>
        <end position="320"/>
    </location>
</feature>
<feature type="region of interest" description="Disordered" evidence="6">
    <location>
        <begin position="287"/>
        <end position="365"/>
    </location>
</feature>
<feature type="transmembrane region" description="Helical" evidence="7">
    <location>
        <begin position="490"/>
        <end position="514"/>
    </location>
</feature>
<accession>A0A8H4PUD9</accession>
<dbReference type="EMBL" id="JAAVMX010000003">
    <property type="protein sequence ID" value="KAF4510653.1"/>
    <property type="molecule type" value="Genomic_DNA"/>
</dbReference>
<evidence type="ECO:0000256" key="6">
    <source>
        <dbReference type="SAM" id="MobiDB-lite"/>
    </source>
</evidence>
<dbReference type="FunFam" id="1.20.1510.10:FF:000005">
    <property type="entry name" value="Putative Cation diffusion facilitator 1"/>
    <property type="match status" value="1"/>
</dbReference>
<feature type="transmembrane region" description="Helical" evidence="7">
    <location>
        <begin position="387"/>
        <end position="410"/>
    </location>
</feature>
<dbReference type="PANTHER" id="PTHR43840">
    <property type="entry name" value="MITOCHONDRIAL METAL TRANSPORTER 1-RELATED"/>
    <property type="match status" value="1"/>
</dbReference>
<keyword evidence="10" id="KW-1185">Reference proteome</keyword>
<feature type="transmembrane region" description="Helical" evidence="7">
    <location>
        <begin position="459"/>
        <end position="478"/>
    </location>
</feature>
<keyword evidence="5 7" id="KW-0472">Membrane</keyword>
<feature type="transmembrane region" description="Helical" evidence="7">
    <location>
        <begin position="534"/>
        <end position="552"/>
    </location>
</feature>
<proteinExistence type="predicted"/>
<dbReference type="GO" id="GO:0030003">
    <property type="term" value="P:intracellular monoatomic cation homeostasis"/>
    <property type="evidence" value="ECO:0007669"/>
    <property type="project" value="UniProtKB-ARBA"/>
</dbReference>
<dbReference type="InterPro" id="IPR027469">
    <property type="entry name" value="Cation_efflux_TMD_sf"/>
</dbReference>
<keyword evidence="3 7" id="KW-0812">Transmembrane</keyword>
<dbReference type="OrthoDB" id="78296at2759"/>
<name>A0A8H4PUD9_9HYPO</name>
<dbReference type="Gene3D" id="1.20.1510.10">
    <property type="entry name" value="Cation efflux protein transmembrane domain"/>
    <property type="match status" value="1"/>
</dbReference>
<comment type="subcellular location">
    <subcellularLocation>
        <location evidence="1">Membrane</location>
        <topology evidence="1">Multi-pass membrane protein</topology>
    </subcellularLocation>
</comment>
<evidence type="ECO:0000313" key="10">
    <source>
        <dbReference type="Proteomes" id="UP000557566"/>
    </source>
</evidence>
<feature type="transmembrane region" description="Helical" evidence="7">
    <location>
        <begin position="416"/>
        <end position="439"/>
    </location>
</feature>
<dbReference type="InterPro" id="IPR050291">
    <property type="entry name" value="CDF_Transporter"/>
</dbReference>
<dbReference type="GO" id="GO:0008324">
    <property type="term" value="F:monoatomic cation transmembrane transporter activity"/>
    <property type="evidence" value="ECO:0007669"/>
    <property type="project" value="InterPro"/>
</dbReference>
<sequence>MGKRAKGQKCKRAKRSTCKAVQIRQAVPRNRAGLEHRSRRIFIAMGTALRRRRHNSSPSWSSIPPQPAIVAIVAIVAIPRLLLCRLSVAVAVVVPHPKHIPVLVVTMAPPSPRGRPIRKSSMLSLDDAHHRNHLTTRTGALASLFRSRSQQSLTGSWPPSSHRHVPDDDESAIWMRHDDEDIERLLRDETRMSQILKGPQVRSMNLIGKSNPRYRWERYWKNEDDLKAMKKPIREYYVRTNELIQQYMYIDILLDSSIPHDLLNEYSAELEASAFRPIDVPATISEEPNLSQSHSTASLDRQGPGSFGSITPAPNDNGQNGVKPPLPQKRTPKDIFRSSESMPLLRHADEEPPSTSPVPMMGDAGPKPILSWLEDGEVDSDDRVVTVAIWVNFAANFFLLLGKIVVIFSVPSMSVLASLVDATLDFLSTAIVWTTTRLISSGHKDQHRYPVGRRRLEPVGVLVFSVIMVTSFVQVGLQCIERLAGTEHEIIYLGLPAILIMVTTILIKGGCWVWCRLVKNSSVRALADDAKTDVIFNIGSILFPIIGFYGRIWWLDALGGLLLSLVVIFTWSQTSAHHVRNLTGFSAQPDERNLLLYLTMRFATAIRRIQNLRAYHAGDKLFVEVDIVLSAITPLKDSHDLSEVLTYFLESVPIVDRAFVHVDYASYNAPTHMLKQSSS</sequence>
<dbReference type="PANTHER" id="PTHR43840:SF4">
    <property type="entry name" value="CDF DIVALENT METAL CATION TRANSPORTER (EUROFUNG)"/>
    <property type="match status" value="1"/>
</dbReference>
<keyword evidence="4 7" id="KW-1133">Transmembrane helix</keyword>
<dbReference type="AlphaFoldDB" id="A0A8H4PUD9"/>
<evidence type="ECO:0000256" key="2">
    <source>
        <dbReference type="ARBA" id="ARBA00022448"/>
    </source>
</evidence>
<dbReference type="SUPFAM" id="SSF160240">
    <property type="entry name" value="Cation efflux protein cytoplasmic domain-like"/>
    <property type="match status" value="1"/>
</dbReference>
<evidence type="ECO:0000256" key="4">
    <source>
        <dbReference type="ARBA" id="ARBA00022989"/>
    </source>
</evidence>
<dbReference type="Gene3D" id="3.30.70.1350">
    <property type="entry name" value="Cation efflux protein, cytoplasmic domain"/>
    <property type="match status" value="1"/>
</dbReference>
<protein>
    <recommendedName>
        <fullName evidence="8">Cation efflux protein transmembrane domain-containing protein</fullName>
    </recommendedName>
</protein>
<dbReference type="FunFam" id="3.30.70.1350:FF:000004">
    <property type="entry name" value="Cation diffusion facilitator 10"/>
    <property type="match status" value="1"/>
</dbReference>
<evidence type="ECO:0000313" key="9">
    <source>
        <dbReference type="EMBL" id="KAF4510653.1"/>
    </source>
</evidence>
<evidence type="ECO:0000256" key="7">
    <source>
        <dbReference type="SAM" id="Phobius"/>
    </source>
</evidence>
<dbReference type="InterPro" id="IPR058533">
    <property type="entry name" value="Cation_efflux_TM"/>
</dbReference>
<evidence type="ECO:0000256" key="3">
    <source>
        <dbReference type="ARBA" id="ARBA00022692"/>
    </source>
</evidence>
<evidence type="ECO:0000259" key="8">
    <source>
        <dbReference type="Pfam" id="PF01545"/>
    </source>
</evidence>
<feature type="compositionally biased region" description="Polar residues" evidence="6">
    <location>
        <begin position="287"/>
        <end position="299"/>
    </location>
</feature>
<reference evidence="9 10" key="1">
    <citation type="journal article" date="2020" name="Genome Biol. Evol.">
        <title>A new high-quality draft genome assembly of the Chinese cordyceps Ophiocordyceps sinensis.</title>
        <authorList>
            <person name="Shu R."/>
            <person name="Zhang J."/>
            <person name="Meng Q."/>
            <person name="Zhang H."/>
            <person name="Zhou G."/>
            <person name="Li M."/>
            <person name="Wu P."/>
            <person name="Zhao Y."/>
            <person name="Chen C."/>
            <person name="Qin Q."/>
        </authorList>
    </citation>
    <scope>NUCLEOTIDE SEQUENCE [LARGE SCALE GENOMIC DNA]</scope>
    <source>
        <strain evidence="9 10">IOZ07</strain>
    </source>
</reference>
<dbReference type="Proteomes" id="UP000557566">
    <property type="component" value="Unassembled WGS sequence"/>
</dbReference>
<organism evidence="9 10">
    <name type="scientific">Ophiocordyceps sinensis</name>
    <dbReference type="NCBI Taxonomy" id="72228"/>
    <lineage>
        <taxon>Eukaryota</taxon>
        <taxon>Fungi</taxon>
        <taxon>Dikarya</taxon>
        <taxon>Ascomycota</taxon>
        <taxon>Pezizomycotina</taxon>
        <taxon>Sordariomycetes</taxon>
        <taxon>Hypocreomycetidae</taxon>
        <taxon>Hypocreales</taxon>
        <taxon>Ophiocordycipitaceae</taxon>
        <taxon>Ophiocordyceps</taxon>
    </lineage>
</organism>
<dbReference type="Pfam" id="PF01545">
    <property type="entry name" value="Cation_efflux"/>
    <property type="match status" value="1"/>
</dbReference>
<dbReference type="SUPFAM" id="SSF161111">
    <property type="entry name" value="Cation efflux protein transmembrane domain-like"/>
    <property type="match status" value="1"/>
</dbReference>
<gene>
    <name evidence="9" type="ORF">G6O67_002528</name>
</gene>
<evidence type="ECO:0000256" key="1">
    <source>
        <dbReference type="ARBA" id="ARBA00004141"/>
    </source>
</evidence>